<dbReference type="Pfam" id="PF17963">
    <property type="entry name" value="Big_9"/>
    <property type="match status" value="1"/>
</dbReference>
<dbReference type="Pfam" id="PF13585">
    <property type="entry name" value="CHU_C"/>
    <property type="match status" value="1"/>
</dbReference>
<feature type="region of interest" description="Disordered" evidence="1">
    <location>
        <begin position="2885"/>
        <end position="2904"/>
    </location>
</feature>
<organism evidence="2 3">
    <name type="scientific">Capnocytophaga leadbetteri</name>
    <dbReference type="NCBI Taxonomy" id="327575"/>
    <lineage>
        <taxon>Bacteria</taxon>
        <taxon>Pseudomonadati</taxon>
        <taxon>Bacteroidota</taxon>
        <taxon>Flavobacteriia</taxon>
        <taxon>Flavobacteriales</taxon>
        <taxon>Flavobacteriaceae</taxon>
        <taxon>Capnocytophaga</taxon>
    </lineage>
</organism>
<dbReference type="KEGG" id="clk:CGC53_02520"/>
<keyword evidence="3" id="KW-1185">Reference proteome</keyword>
<reference evidence="3" key="1">
    <citation type="submission" date="2017-06" db="EMBL/GenBank/DDBJ databases">
        <title>Capnocytophaga spp. assemblies.</title>
        <authorList>
            <person name="Gulvik C.A."/>
        </authorList>
    </citation>
    <scope>NUCLEOTIDE SEQUENCE [LARGE SCALE GENOMIC DNA]</scope>
    <source>
        <strain evidence="3">H6253</strain>
    </source>
</reference>
<proteinExistence type="predicted"/>
<dbReference type="Gene3D" id="2.60.40.2700">
    <property type="match status" value="1"/>
</dbReference>
<evidence type="ECO:0000313" key="2">
    <source>
        <dbReference type="EMBL" id="ATA81302.1"/>
    </source>
</evidence>
<name>A0A250F841_9FLAO</name>
<protein>
    <recommendedName>
        <fullName evidence="4">HYR domain-containing protein</fullName>
    </recommendedName>
</protein>
<evidence type="ECO:0000313" key="3">
    <source>
        <dbReference type="Proteomes" id="UP000217276"/>
    </source>
</evidence>
<accession>A0A250F841</accession>
<evidence type="ECO:0008006" key="4">
    <source>
        <dbReference type="Google" id="ProtNLM"/>
    </source>
</evidence>
<gene>
    <name evidence="2" type="ORF">CGC53_02520</name>
</gene>
<feature type="region of interest" description="Disordered" evidence="1">
    <location>
        <begin position="2252"/>
        <end position="2271"/>
    </location>
</feature>
<feature type="region of interest" description="Disordered" evidence="1">
    <location>
        <begin position="2463"/>
        <end position="2482"/>
    </location>
</feature>
<sequence>MRAQCLTMPEPVSYTEVSKTGDTRIEEKATINGITVTRILEVRGKPGDKIMYSNEDSTPTETYCGKNRKTTFGGKKYPFMDSNKVNKITYKFSKPVNDVEVFLAAFGYNGVREYWKQNTPHKDVVKFTVNNGGEINLALRSSCTTGAVTISGDVVSSEDKKTTDAKVGISSSAPFTELTLEFLEPNGQTGGYGFFVEICLASIVTPIESSTCTSPIINDPFTTFPNQTVSVAGMSVTRKADTGVNKAAAFSGSHCGSNINYPSKDPLLINNKKIVYEFSTPVKSAEIFLLAFGDNTKVNSFDKAKFEVNGGGAISLSKSYDCNPIVSTINNNVVESVNNRKLTTDVGIKVTSSKPFSKITVTDMASTGFGYLVALCPTSIVKAGENDIFTIDKTLTTQSVCEDTMTGVPPSYEAQATSKFNGGSFKYELQAKKSGSSSWLTIATQDNKTSGTNVNFVEANLGTLPYDQANIRIKYTYKNPSEFSEEIVRYSNVATLTVSEAKVTKLTATPLSVTQGITTNVVYRIEGTSNATVTYQVNGGTPQTVGLNNLGVATVTLPTSQATTFKITKVQKGACNITQNKQVQVTAAFNNAVCTTKPNSLFAALNDATYTINNITVTRSYVSGTTPNFLTSSLNDPTQYCSVYPANSNYPWLQKTNNRITSVTYKFSQPVNSVEVWLLIMGDGAVGTVDKAKFSINAGCGNPTLSLVADCKGTATINGTTVSEDNLIGTDLAVKVTASKPFTELTITDDNSTAGGFLVELCPTSIKKQGAGNTDVLTITTQLTATTTACVGFTTTLTTQATLASPFSGSLNYQWQKSTNNGTTWSDISGQSGSVASGANANYSFVPTVADNNTLYRVVYTYTHAGSFCGTMSLTTNATKLVANAVSSVITVNAPAYSNVAVCASATGTTTITAKATLNAGMGGTGVTYQLQYSPTPTGTWADLTTKKYPLVTGSAEKTFTITNTTSNIGYYRVKYTSNASVCGGGESYSNIFKFDVLTSSDVITITAAPYTDKTVCSNNTFTIAAQASVVTGTIANDGSGNKFAYELQYKANGSANWELYTLPNGGAAQIYSNNAKTGLSKNFTINPTNVVDGSKFRVKYAADITNLCNDITVYSNEFTVTINAPEVTQIIATPPVFKQGENTSVSFVIEGTPGAQVTFKVGNGAEQTQTLNAAGEYNVPPQITSQTLELSVTKVKKGSCEKTYTDKKGRAQATTAACTTKPAVQYPAPVGQGQTAVMNGVTVTRKFSGTPSIYGNSDTGTYCSGTVYHHYTIIHNNLPSQFSNAVTYVFSKPVTSVEVWLMVMSSPAAGSYDEVQLTTNNGNLTFTKIYDCLGGAGAVTLTPGGRVTSKPSQVNDVAIRVSSDKPFTQLTITDVRAAGGTSGVLVELCPTSVTPANTITITTQPQNKTICANEPAIFTSKAQLQNATGSIQYKWQQSNNGINWTDIASSQGTITSGATASLTTTGIANYKYRVVYSYKFTADVVVTATSQEVTLTKLPSVALPTLSGNMTLCPTATPNNVSFANYVTAPAGTTLLWYTTPTAVVSSTTAPNINRNVTTRTTKTAYVRAINNNGCTSGLVTVTLTVNDTTAPTFNAPAALNIVCNSATATAAINTWLGTATATDTCGAIATITNDYTAPANLCNVSGGVITVTFVAKDTFGNVLTKTSTIKLGTSSLTVVKDEITAGNGLTATTTTSVLANDRLNGNVPTAGPTGTVSITNVTPATPIRGGNVPSLDVNTGKVTVPANIPAGNYTISYKICEAANTGNCTTTTVAVKVVTPTLTVTSDNTTVTPSASTQTIPSILDNDKIGGVVTPTAGPGGNVTMTVTNPSGTTVPNMNPNTGVITIPGNTPAGSYTITYNYCEVLNPSNCTGTKTVVVTVGAATLTVVSDTITVRNGVTTQTVGNILTNDSLGGNTPTAGPTGSVTLTVTTPATSINGGKVPTLNVNTGDVVVPAGTKSGTYTITYRECESLNPSSNCHTQTVVIKVGAASLTVVPEALTVTPSTSTQTIPSILDNDKIGGVVTPTAGPSGNVTMTVTNPSGSNVPTMDPNTGIVTVPGNTPAGSYTITYSYCEVLNPTNCTGVRTAVVTVGAASLTVASDTFTVGNGIATQTAGNILTNDSLGGNTPSAGSTGSVTITVVTPASGGTKVPTLDVNTGDVIVPAGTKSGTYTITYKECESLNPSSNCHTQTVVIKVGAASLTVVPDTLTVTPSTSTQTIPSILNNDKIGGVVTPTAGPGGNVTMTVTNPSGSNVPRMDPNTGEVTVPGNTPAGSYTITYNYCEVLNPSNCTGVRTAVVTVGAASLTVASDTFTVGNGIATQTVGNILTNDSLGGNTPTAGPSGSVTLTVTNPATPINGGNIPTLDVNTGDVIVPAGTKSGTYTITYKECESLNPSSNCHTQTVVIKVGAASLTVVPDTLTVTPSTTTQTIPSILNNDKIGGVVTPTAGPGGNVTMTVTNPSGSNVPRMDPNTGEVTVPGNTPAGSYTITYNYCEVLNPSNCTGVRTAVVTVGAASLTVASDTFTVGNGIATQTVGNILTNDSLGGNTPTAGPSGSVTLTVTNPATPINGGNIPTLDVNTGDVIVPAGTKSGTYTITYRECESLNPSSNCHTQTVVIKVGAASLTIVPDTLTVTPSTSTQTIPSVLDNDSIGGVVTPTAGPGGNVTMTVTNPSGSNVPRMDPNTGEVTVPGNTPAGSYTITYNYCEVLNPSNCTGVRTAVVTVGAASLTVASDTFTVGNGIATQTVGNILTNDSLGGNTPTAGPSGSVTLTVTNPATPINGGNIPTLDVNTGDVIVPAGTKSGTYTITYKECESLNPSSNCHTQTVVIKVGAASLTVVPDTLTVTPSTTTQTIPSILNNDKIGGVVTPTAGPGGNVTMTVTNPSGSNVPRMDPNTGEVTVPGNTPAGSYTITYNYCEVLNPSNCTGVRTAVVTVGAASLTVASDTFTVGNGIATQTVGNILTNDSLGGNTPTAGPSGSVTLTVTNPATPINGGNIPTLDVNTGDVIVPAGTKSGTYTITYRECESLNPSSNCHTQTVVIKVGAASLTIVPDTLTVTPSTSTQTIPSVLDNDSIGGVVTPTAGPSGNVTMTVTNPSGSNVPRMDPNTGEVTVPGNTPAGSYTITYNYCEVLNPSNCTGVRTAVVTVGAASLTVASDTFTVGNGIATQTVGNILTNDSLGGNTPTAGPSGSVTLTVTNPATPINGGNIPTLDVNTGDVIVPAGTKSGTYTITYRECESLNPSSNCHTQTVVIKVGAASLTIVPDTLTVTPSTSTQTIPSVLDNDSIGGVVTPTAGPSGNVTMTVTNPSGSNVPRMDPNTGIITVPGNTPAGSYTITYSYCEVLNPSNCTGVRTAVVTVVPVPTVVTTPDSFTRTGTATVTTPSVLNNDRIVNPDASTTTPVIGTNVTITNVVVTPSPAPGQPTPTLNPDGTVTVPGNLAPGNYTITYDVCSLPLGITSCTTGVMTVTVLQPAPVVRPDSFVVTGTSTQTTPSIFDNDDFVNPDGSVSSVTTGTLTITNVVVSPIVPGNPTPVMNPDGTITIPNGMTPGNYTITYDVCTTATPTNCTTGVVTMTIRPTQPTVVTTPDSFTRTGTATVTTPSVLNNDRIVNPDGSTTTPVIGTNVTITNVTITNVVVTPSPAPGQPTPTLNPDGTVTVPGNLAPGNYTITYDVCSLPIGITSCTTGVMTVTVLQPAPVVRPDSFVVTGTSTQTTPSIFDNDDFVNPDGSVSSVTTGTLIITNVVVSPIVPGNPTPVINPDGTITIPNGMTPGNYTITYDVCTTATPTNCTTGVVTMTIRPTQPTVVTTPDSFTRTGTATVTTPSVLNNDRIVNPDGSTTTPVIGTNVTITNVVVTPSPAPGQPTPTLNPDGTVTVPGNLAPGNYTITYDVCSLPIGITSCTTGVMTVTVLQPAPVVRPDSFVVTGTGTQTTPSIFNNDDFVNPDGSVSSVTTGTLTITNVVVLPIVSGNPTLVMNPDGTITIPNGMTPGNYTITYDVCTTATPTNCTTGVVTMTIMPTVVPVAVDDSATTAKGTPVTISVLANDTLNGAVTPTVVTHPTNGTTVENTDGTIEYRPYTGFVGTDSFVYEICNGAGCSSATVTVKITGDIIVYNGVSLNGNDKNNHFHIGGIENYPNNKVRIYNRWGVEVFSVEGYDNVTKVFKGISDGRVTIEASDRLPQGTYYYVIEYVDEHNKKQTEVGWLYLKKN</sequence>
<dbReference type="Proteomes" id="UP000217276">
    <property type="component" value="Chromosome"/>
</dbReference>
<dbReference type="EMBL" id="CP022384">
    <property type="protein sequence ID" value="ATA81302.1"/>
    <property type="molecule type" value="Genomic_DNA"/>
</dbReference>
<evidence type="ECO:0000256" key="1">
    <source>
        <dbReference type="SAM" id="MobiDB-lite"/>
    </source>
</evidence>